<dbReference type="Gene3D" id="3.40.50.2300">
    <property type="match status" value="1"/>
</dbReference>
<organism evidence="6 7">
    <name type="scientific">Sphingoaurantiacus capsulatus</name>
    <dbReference type="NCBI Taxonomy" id="1771310"/>
    <lineage>
        <taxon>Bacteria</taxon>
        <taxon>Pseudomonadati</taxon>
        <taxon>Pseudomonadota</taxon>
        <taxon>Alphaproteobacteria</taxon>
        <taxon>Sphingomonadales</taxon>
        <taxon>Sphingosinicellaceae</taxon>
        <taxon>Sphingoaurantiacus</taxon>
    </lineage>
</organism>
<keyword evidence="1 3" id="KW-0238">DNA-binding</keyword>
<dbReference type="InterPro" id="IPR039420">
    <property type="entry name" value="WalR-like"/>
</dbReference>
<keyword evidence="7" id="KW-1185">Reference proteome</keyword>
<dbReference type="SMART" id="SM00448">
    <property type="entry name" value="REC"/>
    <property type="match status" value="1"/>
</dbReference>
<dbReference type="PANTHER" id="PTHR48111">
    <property type="entry name" value="REGULATOR OF RPOS"/>
    <property type="match status" value="1"/>
</dbReference>
<dbReference type="Gene3D" id="1.10.10.10">
    <property type="entry name" value="Winged helix-like DNA-binding domain superfamily/Winged helix DNA-binding domain"/>
    <property type="match status" value="1"/>
</dbReference>
<keyword evidence="2" id="KW-0597">Phosphoprotein</keyword>
<dbReference type="Pfam" id="PF00486">
    <property type="entry name" value="Trans_reg_C"/>
    <property type="match status" value="1"/>
</dbReference>
<feature type="DNA-binding region" description="OmpR/PhoB-type" evidence="3">
    <location>
        <begin position="130"/>
        <end position="229"/>
    </location>
</feature>
<proteinExistence type="predicted"/>
<evidence type="ECO:0000259" key="5">
    <source>
        <dbReference type="PROSITE" id="PS51755"/>
    </source>
</evidence>
<evidence type="ECO:0000313" key="6">
    <source>
        <dbReference type="EMBL" id="MFC3714069.1"/>
    </source>
</evidence>
<dbReference type="InterPro" id="IPR036388">
    <property type="entry name" value="WH-like_DNA-bd_sf"/>
</dbReference>
<dbReference type="Pfam" id="PF00072">
    <property type="entry name" value="Response_reg"/>
    <property type="match status" value="1"/>
</dbReference>
<gene>
    <name evidence="6" type="ORF">ACFOMD_15975</name>
</gene>
<dbReference type="PROSITE" id="PS50110">
    <property type="entry name" value="RESPONSE_REGULATORY"/>
    <property type="match status" value="1"/>
</dbReference>
<dbReference type="Proteomes" id="UP001595615">
    <property type="component" value="Unassembled WGS sequence"/>
</dbReference>
<dbReference type="PROSITE" id="PS51755">
    <property type="entry name" value="OMPR_PHOB"/>
    <property type="match status" value="1"/>
</dbReference>
<feature type="domain" description="Response regulatory" evidence="4">
    <location>
        <begin position="7"/>
        <end position="120"/>
    </location>
</feature>
<dbReference type="InterPro" id="IPR001867">
    <property type="entry name" value="OmpR/PhoB-type_DNA-bd"/>
</dbReference>
<evidence type="ECO:0000256" key="2">
    <source>
        <dbReference type="PROSITE-ProRule" id="PRU00169"/>
    </source>
</evidence>
<evidence type="ECO:0000256" key="3">
    <source>
        <dbReference type="PROSITE-ProRule" id="PRU01091"/>
    </source>
</evidence>
<dbReference type="RefSeq" id="WP_380863163.1">
    <property type="nucleotide sequence ID" value="NZ_JBHRXV010000011.1"/>
</dbReference>
<comment type="caution">
    <text evidence="6">The sequence shown here is derived from an EMBL/GenBank/DDBJ whole genome shotgun (WGS) entry which is preliminary data.</text>
</comment>
<dbReference type="PANTHER" id="PTHR48111:SF50">
    <property type="entry name" value="KDP OPERON TRANSCRIPTIONAL REGULATORY PROTEIN KDPE"/>
    <property type="match status" value="1"/>
</dbReference>
<sequence>MSNTTATVLIVDDEAGIRRLLRGALERGGYAVIEAENARMALNVAEARHPEVILLDLGLPDRDGLELLPSLRARSDAAILIVSAREATDEKVAALDLGADDYVTKPFDSEELLARVRATLRQRSRYRVDASVVRAGEVEIDLVNRRVAAAGAAVHLKPKEYSVLAELAKHPGRVMTHAQLLRAIWGPAHERDVEYLRVAVRGIRQKLRERPGEPGIISNEPGVGYRLNGAASEG</sequence>
<accession>A0ABV7XFJ7</accession>
<evidence type="ECO:0000256" key="1">
    <source>
        <dbReference type="ARBA" id="ARBA00023125"/>
    </source>
</evidence>
<feature type="domain" description="OmpR/PhoB-type" evidence="5">
    <location>
        <begin position="130"/>
        <end position="229"/>
    </location>
</feature>
<protein>
    <submittedName>
        <fullName evidence="6">Response regulator</fullName>
    </submittedName>
</protein>
<feature type="modified residue" description="4-aspartylphosphate" evidence="2">
    <location>
        <position position="56"/>
    </location>
</feature>
<evidence type="ECO:0000259" key="4">
    <source>
        <dbReference type="PROSITE" id="PS50110"/>
    </source>
</evidence>
<name>A0ABV7XFJ7_9SPHN</name>
<dbReference type="SMART" id="SM00862">
    <property type="entry name" value="Trans_reg_C"/>
    <property type="match status" value="1"/>
</dbReference>
<evidence type="ECO:0000313" key="7">
    <source>
        <dbReference type="Proteomes" id="UP001595615"/>
    </source>
</evidence>
<dbReference type="EMBL" id="JBHRXV010000011">
    <property type="protein sequence ID" value="MFC3714069.1"/>
    <property type="molecule type" value="Genomic_DNA"/>
</dbReference>
<dbReference type="Gene3D" id="6.10.250.690">
    <property type="match status" value="1"/>
</dbReference>
<dbReference type="InterPro" id="IPR011006">
    <property type="entry name" value="CheY-like_superfamily"/>
</dbReference>
<dbReference type="CDD" id="cd00383">
    <property type="entry name" value="trans_reg_C"/>
    <property type="match status" value="1"/>
</dbReference>
<reference evidence="7" key="1">
    <citation type="journal article" date="2019" name="Int. J. Syst. Evol. Microbiol.">
        <title>The Global Catalogue of Microorganisms (GCM) 10K type strain sequencing project: providing services to taxonomists for standard genome sequencing and annotation.</title>
        <authorList>
            <consortium name="The Broad Institute Genomics Platform"/>
            <consortium name="The Broad Institute Genome Sequencing Center for Infectious Disease"/>
            <person name="Wu L."/>
            <person name="Ma J."/>
        </authorList>
    </citation>
    <scope>NUCLEOTIDE SEQUENCE [LARGE SCALE GENOMIC DNA]</scope>
    <source>
        <strain evidence="7">KCTC 42644</strain>
    </source>
</reference>
<dbReference type="InterPro" id="IPR001789">
    <property type="entry name" value="Sig_transdc_resp-reg_receiver"/>
</dbReference>
<dbReference type="SUPFAM" id="SSF52172">
    <property type="entry name" value="CheY-like"/>
    <property type="match status" value="1"/>
</dbReference>